<proteinExistence type="predicted"/>
<comment type="caution">
    <text evidence="1">The sequence shown here is derived from an EMBL/GenBank/DDBJ whole genome shotgun (WGS) entry which is preliminary data.</text>
</comment>
<organism evidence="1 2">
    <name type="scientific">Rhizophagus clarus</name>
    <dbReference type="NCBI Taxonomy" id="94130"/>
    <lineage>
        <taxon>Eukaryota</taxon>
        <taxon>Fungi</taxon>
        <taxon>Fungi incertae sedis</taxon>
        <taxon>Mucoromycota</taxon>
        <taxon>Glomeromycotina</taxon>
        <taxon>Glomeromycetes</taxon>
        <taxon>Glomerales</taxon>
        <taxon>Glomeraceae</taxon>
        <taxon>Rhizophagus</taxon>
    </lineage>
</organism>
<evidence type="ECO:0000313" key="1">
    <source>
        <dbReference type="EMBL" id="GBB89720.1"/>
    </source>
</evidence>
<accession>A0A2Z6QI39</accession>
<name>A0A2Z6QI39_9GLOM</name>
<dbReference type="Proteomes" id="UP000247702">
    <property type="component" value="Unassembled WGS sequence"/>
</dbReference>
<dbReference type="EMBL" id="BEXD01000724">
    <property type="protein sequence ID" value="GBB89720.1"/>
    <property type="molecule type" value="Genomic_DNA"/>
</dbReference>
<keyword evidence="2" id="KW-1185">Reference proteome</keyword>
<dbReference type="AlphaFoldDB" id="A0A2Z6QI39"/>
<reference evidence="1 2" key="1">
    <citation type="submission" date="2017-11" db="EMBL/GenBank/DDBJ databases">
        <title>The genome of Rhizophagus clarus HR1 reveals common genetic basis of auxotrophy among arbuscular mycorrhizal fungi.</title>
        <authorList>
            <person name="Kobayashi Y."/>
        </authorList>
    </citation>
    <scope>NUCLEOTIDE SEQUENCE [LARGE SCALE GENOMIC DNA]</scope>
    <source>
        <strain evidence="1 2">HR1</strain>
    </source>
</reference>
<sequence length="350" mass="40095">MAVKYKEYSNLVFLDDKHRCKVDHDFTKCGLIPSVIIHADIPESIDESFYHSTVHVDLKDPIFELSNGGEPDHQVKYIKTQLLLISLFLSLDLDYLVAVHIPPGHSWKNLVERIISILNLELQCVGLIRQEMDAESEEIMSQCNSMSDIRKAAEKNPSLKENLKQSLNFTITLLNKPISEFFSHCYHSHSYFFSIKKCGKDDCEICLPIRSSQHIFDTLNHLPDPIPANNEHSKSFNDVYGTNTDESYCLSIKVRNGQKAKNVGMTVTCMDCNKSRCLYASKKLADDDKKILTSYLDTICYTCGVTFNNYYDETEGNFFEESSRKRCMKVLDDDDDDIVLSDMESDEEIE</sequence>
<protein>
    <submittedName>
        <fullName evidence="1">Uncharacterized protein</fullName>
    </submittedName>
</protein>
<gene>
    <name evidence="1" type="ORF">RclHR1_01650027</name>
</gene>
<evidence type="ECO:0000313" key="2">
    <source>
        <dbReference type="Proteomes" id="UP000247702"/>
    </source>
</evidence>